<dbReference type="NCBIfam" id="TIGR04057">
    <property type="entry name" value="SusC_RagA_signa"/>
    <property type="match status" value="1"/>
</dbReference>
<dbReference type="NCBIfam" id="TIGR04056">
    <property type="entry name" value="OMP_RagA_SusC"/>
    <property type="match status" value="1"/>
</dbReference>
<comment type="subcellular location">
    <subcellularLocation>
        <location evidence="1 7">Cell outer membrane</location>
        <topology evidence="1 7">Multi-pass membrane protein</topology>
    </subcellularLocation>
</comment>
<dbReference type="InterPro" id="IPR039426">
    <property type="entry name" value="TonB-dep_rcpt-like"/>
</dbReference>
<evidence type="ECO:0000256" key="6">
    <source>
        <dbReference type="ARBA" id="ARBA00023237"/>
    </source>
</evidence>
<sequence length="1100" mass="122615">MEMNYFKKTGKMMVAACMLAGLPFIPGTVSASELQTQMMSVQMESTTLKELFDLIEEKFNYTFLIRNNDINLNERISIDMSNRSVEEILTTALKNQHADFVVNNNRIVVYKSSSNPNELRNAERMVAQQTITISGTIVDAVTGEPVIGANVLVKGTTNGTSTDFDGKFSLEAPAGATLVVSYIGYVNHEVKATSAPMTIRIKEDTQNLEEVVVVGYGVQKKESLTGAMQVVSNEKLLDATSPTVENLLSGKAPGVQVTSGGGQPGAAGKVVIRGKSTVNGSTDPLWIVDGVIVGTDAGSLNPADIESMSILKDAASTAIYGSQGANGVIVVTTKKGKIGKATINASVKMGVNQLHRGNMNMMNGEELYDYYKSFANQDALPSYFTEDLRNRNFDWWKEGTHLGFAQDYNVSVSGGSEKIKTYTSVGYYNEDGAVKGYDYKRYNLRFNVDYQATDWLTIKPKVWATRSDVMDQQQDLGAIMYVNFPWDSPYDENGDLIQQYRPTDWVNSDATNYLYDLQWNYEKKTSYEFMGNFDFDIKFTDWLTFASVNSYKYNNILFKGYNDPRSKAGEADNGLLQDKTTTSYRVYSNQLLRFNKVFDKHSINAILAYEWNSYTREIKDQTAASFAPGFSVADVATTPKTIKGSQEEWAVQSYLFNANYAYDNRYLLSFSFRRDGASNFGEDAKYGNFFSVSGGWNIHQEEFFKAKDWVQQLKLRASYGSVGNRPTELYSQYTLYAMSTGYNGDPGAVIAQKENKNLTWEKTYTAGVGIDAILFDRLTINLDYYNKKTTDLLYKVPLPGVTGITGIYRNVGSVKNNGFEVSLGVDILKGGDWNWSVAANLGLNRNKITELYGGKSEIITANAGTSYYIYMDKILTPGQDVDTWYGTEWAGVDPQTGAPLWYTTNEKGERITTSDYSEASKHQTILGKLSPDFYGGFSTNLSWKNIDLSAVFGYSVGGEIYNYDRSMYDSDGAYVNYNQMNLRDDWNRWEKPGDIATHPKAEYGNKSQSSKGSSRYLEDASYLRLRSLTLGYTLPWKIQYVDNVRLSFSGENLFVLSGFSGVDPELPAEVGSQYKAGSVGVAISPYPQARKFMFGLNVTF</sequence>
<dbReference type="InterPro" id="IPR036942">
    <property type="entry name" value="Beta-barrel_TonB_sf"/>
</dbReference>
<dbReference type="PROSITE" id="PS52016">
    <property type="entry name" value="TONB_DEPENDENT_REC_3"/>
    <property type="match status" value="1"/>
</dbReference>
<evidence type="ECO:0000313" key="12">
    <source>
        <dbReference type="Proteomes" id="UP000095455"/>
    </source>
</evidence>
<keyword evidence="6 7" id="KW-0998">Cell outer membrane</keyword>
<organism evidence="11 13">
    <name type="scientific">Parabacteroides distasonis</name>
    <dbReference type="NCBI Taxonomy" id="823"/>
    <lineage>
        <taxon>Bacteria</taxon>
        <taxon>Pseudomonadati</taxon>
        <taxon>Bacteroidota</taxon>
        <taxon>Bacteroidia</taxon>
        <taxon>Bacteroidales</taxon>
        <taxon>Tannerellaceae</taxon>
        <taxon>Parabacteroides</taxon>
    </lineage>
</organism>
<evidence type="ECO:0000256" key="7">
    <source>
        <dbReference type="PROSITE-ProRule" id="PRU01360"/>
    </source>
</evidence>
<evidence type="ECO:0000313" key="10">
    <source>
        <dbReference type="EMBL" id="CUO42365.1"/>
    </source>
</evidence>
<dbReference type="InterPro" id="IPR012910">
    <property type="entry name" value="Plug_dom"/>
</dbReference>
<dbReference type="EMBL" id="WKMY01000001">
    <property type="protein sequence ID" value="MRY92042.1"/>
    <property type="molecule type" value="Genomic_DNA"/>
</dbReference>
<evidence type="ECO:0000313" key="13">
    <source>
        <dbReference type="Proteomes" id="UP000461276"/>
    </source>
</evidence>
<evidence type="ECO:0000256" key="1">
    <source>
        <dbReference type="ARBA" id="ARBA00004571"/>
    </source>
</evidence>
<keyword evidence="5 7" id="KW-0472">Membrane</keyword>
<evidence type="ECO:0000256" key="4">
    <source>
        <dbReference type="ARBA" id="ARBA00022692"/>
    </source>
</evidence>
<dbReference type="Gene3D" id="2.60.40.1120">
    <property type="entry name" value="Carboxypeptidase-like, regulatory domain"/>
    <property type="match status" value="1"/>
</dbReference>
<evidence type="ECO:0000256" key="8">
    <source>
        <dbReference type="SAM" id="SignalP"/>
    </source>
</evidence>
<dbReference type="FunFam" id="2.60.40.1120:FF:000003">
    <property type="entry name" value="Outer membrane protein Omp121"/>
    <property type="match status" value="1"/>
</dbReference>
<comment type="caution">
    <text evidence="11">The sequence shown here is derived from an EMBL/GenBank/DDBJ whole genome shotgun (WGS) entry which is preliminary data.</text>
</comment>
<proteinExistence type="inferred from homology"/>
<accession>A0A174F2F1</accession>
<evidence type="ECO:0000256" key="5">
    <source>
        <dbReference type="ARBA" id="ARBA00023136"/>
    </source>
</evidence>
<dbReference type="InterPro" id="IPR023996">
    <property type="entry name" value="TonB-dep_OMP_SusC/RagA"/>
</dbReference>
<keyword evidence="8" id="KW-0732">Signal</keyword>
<dbReference type="Pfam" id="PF07715">
    <property type="entry name" value="Plug"/>
    <property type="match status" value="1"/>
</dbReference>
<reference evidence="11 13" key="2">
    <citation type="journal article" date="2019" name="Nat. Med.">
        <title>A library of human gut bacterial isolates paired with longitudinal multiomics data enables mechanistic microbiome research.</title>
        <authorList>
            <person name="Poyet M."/>
            <person name="Groussin M."/>
            <person name="Gibbons S.M."/>
            <person name="Avila-Pacheco J."/>
            <person name="Jiang X."/>
            <person name="Kearney S.M."/>
            <person name="Perrotta A.R."/>
            <person name="Berdy B."/>
            <person name="Zhao S."/>
            <person name="Lieberman T.D."/>
            <person name="Swanson P.K."/>
            <person name="Smith M."/>
            <person name="Roesemann S."/>
            <person name="Alexander J.E."/>
            <person name="Rich S.A."/>
            <person name="Livny J."/>
            <person name="Vlamakis H."/>
            <person name="Clish C."/>
            <person name="Bullock K."/>
            <person name="Deik A."/>
            <person name="Scott J."/>
            <person name="Pierce K.A."/>
            <person name="Xavier R.J."/>
            <person name="Alm E.J."/>
        </authorList>
    </citation>
    <scope>NUCLEOTIDE SEQUENCE [LARGE SCALE GENOMIC DNA]</scope>
    <source>
        <strain evidence="11 13">BIOML-A9</strain>
    </source>
</reference>
<keyword evidence="10" id="KW-0675">Receptor</keyword>
<keyword evidence="3 7" id="KW-1134">Transmembrane beta strand</keyword>
<dbReference type="InterPro" id="IPR008969">
    <property type="entry name" value="CarboxyPept-like_regulatory"/>
</dbReference>
<comment type="similarity">
    <text evidence="7">Belongs to the TonB-dependent receptor family.</text>
</comment>
<reference evidence="10 12" key="1">
    <citation type="submission" date="2015-09" db="EMBL/GenBank/DDBJ databases">
        <authorList>
            <consortium name="Pathogen Informatics"/>
        </authorList>
    </citation>
    <scope>NUCLEOTIDE SEQUENCE [LARGE SCALE GENOMIC DNA]</scope>
    <source>
        <strain evidence="10 12">2789STDY5608822</strain>
    </source>
</reference>
<dbReference type="Proteomes" id="UP000461276">
    <property type="component" value="Unassembled WGS sequence"/>
</dbReference>
<dbReference type="Pfam" id="PF13715">
    <property type="entry name" value="CarbopepD_reg_2"/>
    <property type="match status" value="1"/>
</dbReference>
<evidence type="ECO:0000259" key="9">
    <source>
        <dbReference type="Pfam" id="PF07715"/>
    </source>
</evidence>
<protein>
    <submittedName>
        <fullName evidence="10">Outer membrane cobalamin receptor protein</fullName>
    </submittedName>
    <submittedName>
        <fullName evidence="11">SusC/RagA family TonB-linked outer membrane protein</fullName>
    </submittedName>
</protein>
<dbReference type="Proteomes" id="UP000095455">
    <property type="component" value="Unassembled WGS sequence"/>
</dbReference>
<dbReference type="Gene3D" id="2.170.130.10">
    <property type="entry name" value="TonB-dependent receptor, plug domain"/>
    <property type="match status" value="1"/>
</dbReference>
<evidence type="ECO:0000256" key="3">
    <source>
        <dbReference type="ARBA" id="ARBA00022452"/>
    </source>
</evidence>
<dbReference type="EMBL" id="CYYK01000007">
    <property type="protein sequence ID" value="CUO42365.1"/>
    <property type="molecule type" value="Genomic_DNA"/>
</dbReference>
<dbReference type="SUPFAM" id="SSF56935">
    <property type="entry name" value="Porins"/>
    <property type="match status" value="1"/>
</dbReference>
<feature type="signal peptide" evidence="8">
    <location>
        <begin position="1"/>
        <end position="31"/>
    </location>
</feature>
<evidence type="ECO:0000313" key="11">
    <source>
        <dbReference type="EMBL" id="MRY92042.1"/>
    </source>
</evidence>
<gene>
    <name evidence="10" type="ORF">ERS852380_02267</name>
    <name evidence="11" type="ORF">GKD67_02065</name>
</gene>
<dbReference type="GO" id="GO:0009279">
    <property type="term" value="C:cell outer membrane"/>
    <property type="evidence" value="ECO:0007669"/>
    <property type="project" value="UniProtKB-SubCell"/>
</dbReference>
<dbReference type="AlphaFoldDB" id="A0A174F2F1"/>
<evidence type="ECO:0000256" key="2">
    <source>
        <dbReference type="ARBA" id="ARBA00022448"/>
    </source>
</evidence>
<name>A0A174F2F1_PARDI</name>
<dbReference type="InterPro" id="IPR023997">
    <property type="entry name" value="TonB-dep_OMP_SusC/RagA_CS"/>
</dbReference>
<keyword evidence="4 7" id="KW-0812">Transmembrane</keyword>
<keyword evidence="2 7" id="KW-0813">Transport</keyword>
<dbReference type="RefSeq" id="WP_011966328.1">
    <property type="nucleotide sequence ID" value="NZ_CABMKT010000002.1"/>
</dbReference>
<feature type="domain" description="TonB-dependent receptor plug" evidence="9">
    <location>
        <begin position="221"/>
        <end position="328"/>
    </location>
</feature>
<dbReference type="SUPFAM" id="SSF49464">
    <property type="entry name" value="Carboxypeptidase regulatory domain-like"/>
    <property type="match status" value="1"/>
</dbReference>
<dbReference type="Gene3D" id="2.40.170.20">
    <property type="entry name" value="TonB-dependent receptor, beta-barrel domain"/>
    <property type="match status" value="1"/>
</dbReference>
<dbReference type="OMA" id="NGAPQWY"/>
<feature type="chain" id="PRO_5036008032" evidence="8">
    <location>
        <begin position="32"/>
        <end position="1100"/>
    </location>
</feature>
<dbReference type="InterPro" id="IPR037066">
    <property type="entry name" value="Plug_dom_sf"/>
</dbReference>